<proteinExistence type="predicted"/>
<organism evidence="2 3">
    <name type="scientific">Pedobacter ginsenosidimutans</name>
    <dbReference type="NCBI Taxonomy" id="687842"/>
    <lineage>
        <taxon>Bacteria</taxon>
        <taxon>Pseudomonadati</taxon>
        <taxon>Bacteroidota</taxon>
        <taxon>Sphingobacteriia</taxon>
        <taxon>Sphingobacteriales</taxon>
        <taxon>Sphingobacteriaceae</taxon>
        <taxon>Pedobacter</taxon>
    </lineage>
</organism>
<protein>
    <submittedName>
        <fullName evidence="2">Uncharacterized protein</fullName>
    </submittedName>
</protein>
<dbReference type="STRING" id="687842.ASU31_13440"/>
<evidence type="ECO:0000313" key="3">
    <source>
        <dbReference type="Proteomes" id="UP000051950"/>
    </source>
</evidence>
<reference evidence="2 3" key="1">
    <citation type="submission" date="2015-11" db="EMBL/GenBank/DDBJ databases">
        <title>Sequence of Pedobacter ginsenosidimutans.</title>
        <authorList>
            <person name="Carson E."/>
            <person name="Keyser V."/>
            <person name="Newman J."/>
            <person name="Miller J."/>
        </authorList>
    </citation>
    <scope>NUCLEOTIDE SEQUENCE [LARGE SCALE GENOMIC DNA]</scope>
    <source>
        <strain evidence="2 3">KACC 14530</strain>
    </source>
</reference>
<sequence length="265" mass="29803">MKKIIKYKAVTILMGCLLVWQGLMAQKVAVKDGTIQVDGKELAKIVKIKDKENFGLTSTYEIYALNGEKLIIAAIATDFAENSNNNGSYYYRLSFLTNQQQAIFRLSKLGPEKSLATLIGQSGIIVNNQIDPKMFTEFLAKKSVNPPIAMEYKLVERNHLGTPYIKGKQIYQGLTLIGEFKDISTRPEYDTYEFSTAMGLVVARVNFTGGINAQNFVVTTYKDKVTTRINIPTQGKYSISQQPGVDRNEMALVRIADWLAKNWYL</sequence>
<dbReference type="AlphaFoldDB" id="A0A0T5VPM6"/>
<comment type="caution">
    <text evidence="2">The sequence shown here is derived from an EMBL/GenBank/DDBJ whole genome shotgun (WGS) entry which is preliminary data.</text>
</comment>
<evidence type="ECO:0000313" key="2">
    <source>
        <dbReference type="EMBL" id="KRT15663.1"/>
    </source>
</evidence>
<dbReference type="EMBL" id="LMZQ01000008">
    <property type="protein sequence ID" value="KRT15663.1"/>
    <property type="molecule type" value="Genomic_DNA"/>
</dbReference>
<name>A0A0T5VPM6_9SPHI</name>
<dbReference type="Proteomes" id="UP000051950">
    <property type="component" value="Unassembled WGS sequence"/>
</dbReference>
<gene>
    <name evidence="2" type="ORF">ASU31_13440</name>
</gene>
<evidence type="ECO:0000256" key="1">
    <source>
        <dbReference type="SAM" id="SignalP"/>
    </source>
</evidence>
<feature type="chain" id="PRO_5006665543" evidence="1">
    <location>
        <begin position="26"/>
        <end position="265"/>
    </location>
</feature>
<dbReference type="RefSeq" id="WP_057932815.1">
    <property type="nucleotide sequence ID" value="NZ_LMZQ01000008.1"/>
</dbReference>
<feature type="signal peptide" evidence="1">
    <location>
        <begin position="1"/>
        <end position="25"/>
    </location>
</feature>
<accession>A0A0T5VPM6</accession>
<keyword evidence="1" id="KW-0732">Signal</keyword>
<dbReference type="OrthoDB" id="787888at2"/>
<keyword evidence="3" id="KW-1185">Reference proteome</keyword>